<dbReference type="Proteomes" id="UP001596495">
    <property type="component" value="Unassembled WGS sequence"/>
</dbReference>
<organism evidence="2 3">
    <name type="scientific">Hydrogenophaga bisanensis</name>
    <dbReference type="NCBI Taxonomy" id="439611"/>
    <lineage>
        <taxon>Bacteria</taxon>
        <taxon>Pseudomonadati</taxon>
        <taxon>Pseudomonadota</taxon>
        <taxon>Betaproteobacteria</taxon>
        <taxon>Burkholderiales</taxon>
        <taxon>Comamonadaceae</taxon>
        <taxon>Hydrogenophaga</taxon>
    </lineage>
</organism>
<evidence type="ECO:0000313" key="2">
    <source>
        <dbReference type="EMBL" id="MFC7435259.1"/>
    </source>
</evidence>
<reference evidence="3" key="1">
    <citation type="journal article" date="2019" name="Int. J. Syst. Evol. Microbiol.">
        <title>The Global Catalogue of Microorganisms (GCM) 10K type strain sequencing project: providing services to taxonomists for standard genome sequencing and annotation.</title>
        <authorList>
            <consortium name="The Broad Institute Genomics Platform"/>
            <consortium name="The Broad Institute Genome Sequencing Center for Infectious Disease"/>
            <person name="Wu L."/>
            <person name="Ma J."/>
        </authorList>
    </citation>
    <scope>NUCLEOTIDE SEQUENCE [LARGE SCALE GENOMIC DNA]</scope>
    <source>
        <strain evidence="3">CCUG 54518</strain>
    </source>
</reference>
<keyword evidence="3" id="KW-1185">Reference proteome</keyword>
<dbReference type="InterPro" id="IPR004942">
    <property type="entry name" value="Roadblock/LAMTOR2_dom"/>
</dbReference>
<proteinExistence type="predicted"/>
<dbReference type="Gene3D" id="3.30.450.30">
    <property type="entry name" value="Dynein light chain 2a, cytoplasmic"/>
    <property type="match status" value="1"/>
</dbReference>
<dbReference type="EMBL" id="JBHTBX010000007">
    <property type="protein sequence ID" value="MFC7435259.1"/>
    <property type="molecule type" value="Genomic_DNA"/>
</dbReference>
<dbReference type="RefSeq" id="WP_382257663.1">
    <property type="nucleotide sequence ID" value="NZ_JBHTBX010000007.1"/>
</dbReference>
<dbReference type="SUPFAM" id="SSF103196">
    <property type="entry name" value="Roadblock/LC7 domain"/>
    <property type="match status" value="1"/>
</dbReference>
<sequence length="131" mass="13603">MNPSDLFSAAFLRQAAQELQAMIDAAVGIRSAVLATVDGFAVASAQTDGSDSARMAALASSIASIASVATQEAGLGRCASVTLNTDQGFAIVRQLRRDGHDLVMIGISDGQALLAQVMYQANQFARRLESA</sequence>
<dbReference type="SMART" id="SM00960">
    <property type="entry name" value="Robl_LC7"/>
    <property type="match status" value="1"/>
</dbReference>
<evidence type="ECO:0000259" key="1">
    <source>
        <dbReference type="SMART" id="SM00960"/>
    </source>
</evidence>
<feature type="domain" description="Roadblock/LAMTOR2" evidence="1">
    <location>
        <begin position="16"/>
        <end position="106"/>
    </location>
</feature>
<gene>
    <name evidence="2" type="ORF">ACFQNJ_12150</name>
</gene>
<protein>
    <submittedName>
        <fullName evidence="2">Roadblock/LC7 domain-containing protein</fullName>
    </submittedName>
</protein>
<accession>A0ABW2RAW5</accession>
<evidence type="ECO:0000313" key="3">
    <source>
        <dbReference type="Proteomes" id="UP001596495"/>
    </source>
</evidence>
<name>A0ABW2RAW5_9BURK</name>
<comment type="caution">
    <text evidence="2">The sequence shown here is derived from an EMBL/GenBank/DDBJ whole genome shotgun (WGS) entry which is preliminary data.</text>
</comment>
<dbReference type="Pfam" id="PF03259">
    <property type="entry name" value="Robl_LC7"/>
    <property type="match status" value="1"/>
</dbReference>